<dbReference type="OrthoDB" id="196165at2759"/>
<proteinExistence type="predicted"/>
<evidence type="ECO:0000256" key="1">
    <source>
        <dbReference type="SAM" id="MobiDB-lite"/>
    </source>
</evidence>
<dbReference type="InterPro" id="IPR053039">
    <property type="entry name" value="Polarity_Bud-Selection_Reg"/>
</dbReference>
<feature type="compositionally biased region" description="Acidic residues" evidence="1">
    <location>
        <begin position="141"/>
        <end position="157"/>
    </location>
</feature>
<keyword evidence="3" id="KW-1185">Reference proteome</keyword>
<dbReference type="STRING" id="45235.A0A2K3QM11"/>
<dbReference type="GO" id="GO:0051286">
    <property type="term" value="C:cell tip"/>
    <property type="evidence" value="ECO:0007669"/>
    <property type="project" value="TreeGrafter"/>
</dbReference>
<dbReference type="Proteomes" id="UP000236621">
    <property type="component" value="Unassembled WGS sequence"/>
</dbReference>
<dbReference type="PANTHER" id="PTHR47775">
    <property type="entry name" value="BUD SITE SELECTION PROTEIN 14"/>
    <property type="match status" value="1"/>
</dbReference>
<dbReference type="AlphaFoldDB" id="A0A2K3QM11"/>
<protein>
    <submittedName>
        <fullName evidence="2">NAD-specific glutamate dehydrogenase</fullName>
    </submittedName>
</protein>
<reference evidence="2 3" key="1">
    <citation type="submission" date="2017-08" db="EMBL/GenBank/DDBJ databases">
        <title>Harnessing the power of phylogenomics to disentangle the directionality and signatures of interkingdom host jumping in the parasitic fungal genus Tolypocladium.</title>
        <authorList>
            <person name="Quandt C.A."/>
            <person name="Patterson W."/>
            <person name="Spatafora J.W."/>
        </authorList>
    </citation>
    <scope>NUCLEOTIDE SEQUENCE [LARGE SCALE GENOMIC DNA]</scope>
    <source>
        <strain evidence="2 3">CBS 113982</strain>
    </source>
</reference>
<dbReference type="GO" id="GO:0008104">
    <property type="term" value="P:intracellular protein localization"/>
    <property type="evidence" value="ECO:0007669"/>
    <property type="project" value="TreeGrafter"/>
</dbReference>
<organism evidence="2 3">
    <name type="scientific">Tolypocladium capitatum</name>
    <dbReference type="NCBI Taxonomy" id="45235"/>
    <lineage>
        <taxon>Eukaryota</taxon>
        <taxon>Fungi</taxon>
        <taxon>Dikarya</taxon>
        <taxon>Ascomycota</taxon>
        <taxon>Pezizomycotina</taxon>
        <taxon>Sordariomycetes</taxon>
        <taxon>Hypocreomycetidae</taxon>
        <taxon>Hypocreales</taxon>
        <taxon>Ophiocordycipitaceae</taxon>
        <taxon>Tolypocladium</taxon>
    </lineage>
</organism>
<dbReference type="GO" id="GO:0030950">
    <property type="term" value="P:establishment or maintenance of actin cytoskeleton polarity"/>
    <property type="evidence" value="ECO:0007669"/>
    <property type="project" value="TreeGrafter"/>
</dbReference>
<feature type="region of interest" description="Disordered" evidence="1">
    <location>
        <begin position="1"/>
        <end position="175"/>
    </location>
</feature>
<sequence>MTRPTIVRADTIDLQDHSAPSAPDHPSHRHLPDSAPGGSAALIAPHQAETLRGVAHETAEEEARSPRVLWTNGKGGGTGAVLHRYDNDSDDDDDNRPSSGGGLSRDLAGGTNGSDMYRHDHQQQQQDALAVAQNGGVSSSDEGDVEGDGDADLDDDMMDKISSSPSIEDGGCNPVAVPVPVPVPWPRRASSLPSFLRDPSPVAKVPCAVQAMPSKSGSTEPPLPVPRTSVHLQQMGIAAAEWQCNRHLPRGEYAGWHSSDSDDGHDRYDAKKFSDDRGVDRGARRSHRVQECRPEG</sequence>
<comment type="caution">
    <text evidence="2">The sequence shown here is derived from an EMBL/GenBank/DDBJ whole genome shotgun (WGS) entry which is preliminary data.</text>
</comment>
<gene>
    <name evidence="2" type="ORF">TCAP_01517</name>
</gene>
<dbReference type="GO" id="GO:0015630">
    <property type="term" value="C:microtubule cytoskeleton"/>
    <property type="evidence" value="ECO:0007669"/>
    <property type="project" value="TreeGrafter"/>
</dbReference>
<feature type="region of interest" description="Disordered" evidence="1">
    <location>
        <begin position="251"/>
        <end position="296"/>
    </location>
</feature>
<feature type="compositionally biased region" description="Basic and acidic residues" evidence="1">
    <location>
        <begin position="54"/>
        <end position="65"/>
    </location>
</feature>
<dbReference type="PANTHER" id="PTHR47775:SF1">
    <property type="entry name" value="BUD SITE SELECTION PROTEIN 14"/>
    <property type="match status" value="1"/>
</dbReference>
<feature type="compositionally biased region" description="Basic and acidic residues" evidence="1">
    <location>
        <begin position="259"/>
        <end position="296"/>
    </location>
</feature>
<dbReference type="EMBL" id="NRSZ01000243">
    <property type="protein sequence ID" value="PNY28568.1"/>
    <property type="molecule type" value="Genomic_DNA"/>
</dbReference>
<evidence type="ECO:0000313" key="2">
    <source>
        <dbReference type="EMBL" id="PNY28568.1"/>
    </source>
</evidence>
<accession>A0A2K3QM11</accession>
<name>A0A2K3QM11_9HYPO</name>
<evidence type="ECO:0000313" key="3">
    <source>
        <dbReference type="Proteomes" id="UP000236621"/>
    </source>
</evidence>